<evidence type="ECO:0000256" key="3">
    <source>
        <dbReference type="ARBA" id="ARBA00022475"/>
    </source>
</evidence>
<keyword evidence="5 7" id="KW-1133">Transmembrane helix</keyword>
<keyword evidence="4 7" id="KW-0812">Transmembrane</keyword>
<dbReference type="InterPro" id="IPR019305">
    <property type="entry name" value="Uncharacterised_Smp"/>
</dbReference>
<sequence length="204" mass="22810">MMILKKTRLKRTWQFLVLVICLGGLIAMLEYGSDLNIRSYRALSEQTQSLSRIIVRQAATTAAKDVLDKNQDKLQALIQQLSEEPLILDASIYDLEGIAIAKTEEAMPLEQVTGISTPLSVASFGRQQIVEPIVIDKQVVGFVRITLEHGKLLESAASQVEYMTNTIRGLILAALFIGFLLAFTFGRRKDIWHFPFLLTSNAKD</sequence>
<dbReference type="GO" id="GO:0005886">
    <property type="term" value="C:plasma membrane"/>
    <property type="evidence" value="ECO:0007669"/>
    <property type="project" value="UniProtKB-SubCell"/>
</dbReference>
<evidence type="ECO:0000256" key="4">
    <source>
        <dbReference type="ARBA" id="ARBA00022692"/>
    </source>
</evidence>
<dbReference type="RefSeq" id="WP_128785248.1">
    <property type="nucleotide sequence ID" value="NZ_JAKJSG010000098.1"/>
</dbReference>
<dbReference type="Pfam" id="PF10144">
    <property type="entry name" value="SMP_2"/>
    <property type="match status" value="1"/>
</dbReference>
<dbReference type="OrthoDB" id="6213658at2"/>
<evidence type="ECO:0000256" key="5">
    <source>
        <dbReference type="ARBA" id="ARBA00022989"/>
    </source>
</evidence>
<comment type="similarity">
    <text evidence="2">Belongs to the Smp family.</text>
</comment>
<evidence type="ECO:0000313" key="8">
    <source>
        <dbReference type="EMBL" id="RWX54125.1"/>
    </source>
</evidence>
<comment type="subcellular location">
    <subcellularLocation>
        <location evidence="1">Cell membrane</location>
    </subcellularLocation>
</comment>
<evidence type="ECO:0000256" key="6">
    <source>
        <dbReference type="ARBA" id="ARBA00023136"/>
    </source>
</evidence>
<evidence type="ECO:0000256" key="7">
    <source>
        <dbReference type="SAM" id="Phobius"/>
    </source>
</evidence>
<evidence type="ECO:0008006" key="10">
    <source>
        <dbReference type="Google" id="ProtNLM"/>
    </source>
</evidence>
<comment type="caution">
    <text evidence="8">The sequence shown here is derived from an EMBL/GenBank/DDBJ whole genome shotgun (WGS) entry which is preliminary data.</text>
</comment>
<keyword evidence="9" id="KW-1185">Reference proteome</keyword>
<evidence type="ECO:0000313" key="9">
    <source>
        <dbReference type="Proteomes" id="UP000287563"/>
    </source>
</evidence>
<evidence type="ECO:0000256" key="1">
    <source>
        <dbReference type="ARBA" id="ARBA00004236"/>
    </source>
</evidence>
<dbReference type="Proteomes" id="UP000287563">
    <property type="component" value="Unassembled WGS sequence"/>
</dbReference>
<evidence type="ECO:0000256" key="2">
    <source>
        <dbReference type="ARBA" id="ARBA00005362"/>
    </source>
</evidence>
<dbReference type="AlphaFoldDB" id="A0A444JM52"/>
<keyword evidence="6 7" id="KW-0472">Membrane</keyword>
<reference evidence="8 9" key="1">
    <citation type="submission" date="2018-11" db="EMBL/GenBank/DDBJ databases">
        <title>Photobacterium sp. BEI247 sp. nov., a marine bacterium isolated from Yongle Blue Hole in the South China Sea.</title>
        <authorList>
            <person name="Wang X."/>
        </authorList>
    </citation>
    <scope>NUCLEOTIDE SEQUENCE [LARGE SCALE GENOMIC DNA]</scope>
    <source>
        <strain evidence="9">BEI247</strain>
    </source>
</reference>
<protein>
    <recommendedName>
        <fullName evidence="10">SerB-cotransposed membrane protein</fullName>
    </recommendedName>
</protein>
<accession>A0A444JM52</accession>
<dbReference type="EMBL" id="RJLM01000008">
    <property type="protein sequence ID" value="RWX54125.1"/>
    <property type="molecule type" value="Genomic_DNA"/>
</dbReference>
<organism evidence="8 9">
    <name type="scientific">Photobacterium chitinilyticum</name>
    <dbReference type="NCBI Taxonomy" id="2485123"/>
    <lineage>
        <taxon>Bacteria</taxon>
        <taxon>Pseudomonadati</taxon>
        <taxon>Pseudomonadota</taxon>
        <taxon>Gammaproteobacteria</taxon>
        <taxon>Vibrionales</taxon>
        <taxon>Vibrionaceae</taxon>
        <taxon>Photobacterium</taxon>
    </lineage>
</organism>
<proteinExistence type="inferred from homology"/>
<name>A0A444JM52_9GAMM</name>
<gene>
    <name evidence="8" type="ORF">EDI28_17985</name>
</gene>
<keyword evidence="3" id="KW-1003">Cell membrane</keyword>
<feature type="transmembrane region" description="Helical" evidence="7">
    <location>
        <begin position="167"/>
        <end position="186"/>
    </location>
</feature>